<protein>
    <submittedName>
        <fullName evidence="1">Uncharacterized protein</fullName>
    </submittedName>
</protein>
<gene>
    <name evidence="1" type="ORF">HMPREF3230_00853</name>
</gene>
<reference evidence="1 2" key="1">
    <citation type="submission" date="2016-02" db="EMBL/GenBank/DDBJ databases">
        <authorList>
            <person name="Wen L."/>
            <person name="He K."/>
            <person name="Yang H."/>
        </authorList>
    </citation>
    <scope>NUCLEOTIDE SEQUENCE [LARGE SCALE GENOMIC DNA]</scope>
    <source>
        <strain evidence="1 2">CMW7778B</strain>
    </source>
</reference>
<organism evidence="1 2">
    <name type="scientific">Gardnerella vaginalis</name>
    <dbReference type="NCBI Taxonomy" id="2702"/>
    <lineage>
        <taxon>Bacteria</taxon>
        <taxon>Bacillati</taxon>
        <taxon>Actinomycetota</taxon>
        <taxon>Actinomycetes</taxon>
        <taxon>Bifidobacteriales</taxon>
        <taxon>Bifidobacteriaceae</taxon>
        <taxon>Gardnerella</taxon>
    </lineage>
</organism>
<dbReference type="AlphaFoldDB" id="A0A135Z5C4"/>
<proteinExistence type="predicted"/>
<dbReference type="Proteomes" id="UP000070505">
    <property type="component" value="Unassembled WGS sequence"/>
</dbReference>
<comment type="caution">
    <text evidence="1">The sequence shown here is derived from an EMBL/GenBank/DDBJ whole genome shotgun (WGS) entry which is preliminary data.</text>
</comment>
<name>A0A135Z5C4_GARVA</name>
<evidence type="ECO:0000313" key="1">
    <source>
        <dbReference type="EMBL" id="KXI16809.1"/>
    </source>
</evidence>
<dbReference type="PATRIC" id="fig|2702.101.peg.830"/>
<accession>A0A135Z5C4</accession>
<evidence type="ECO:0000313" key="2">
    <source>
        <dbReference type="Proteomes" id="UP000070505"/>
    </source>
</evidence>
<dbReference type="EMBL" id="LSRC01000036">
    <property type="protein sequence ID" value="KXI16809.1"/>
    <property type="molecule type" value="Genomic_DNA"/>
</dbReference>
<sequence length="44" mass="5369">MKIIINKINSEFDDKNRKFIETRAIIQKFLKFVNNMSQLRNIKQ</sequence>